<evidence type="ECO:0000256" key="1">
    <source>
        <dbReference type="ARBA" id="ARBA00022741"/>
    </source>
</evidence>
<dbReference type="Pfam" id="PF00158">
    <property type="entry name" value="Sigma54_activat"/>
    <property type="match status" value="1"/>
</dbReference>
<accession>A0A328C8A2</accession>
<dbReference type="AlphaFoldDB" id="A0A328C8A2"/>
<dbReference type="InterPro" id="IPR027417">
    <property type="entry name" value="P-loop_NTPase"/>
</dbReference>
<keyword evidence="5" id="KW-1185">Reference proteome</keyword>
<reference evidence="4 5" key="1">
    <citation type="submission" date="2018-05" db="EMBL/GenBank/DDBJ databases">
        <title>Lujinxingia marina gen. nov. sp. nov., a new facultative anaerobic member of the class Deltaproteobacteria, and proposal of Lujinxingaceae fam. nov.</title>
        <authorList>
            <person name="Li C.-M."/>
        </authorList>
    </citation>
    <scope>NUCLEOTIDE SEQUENCE [LARGE SCALE GENOMIC DNA]</scope>
    <source>
        <strain evidence="4 5">B210</strain>
    </source>
</reference>
<dbReference type="PANTHER" id="PTHR32071:SF122">
    <property type="entry name" value="SIGMA FACTOR"/>
    <property type="match status" value="1"/>
</dbReference>
<keyword evidence="2" id="KW-0067">ATP-binding</keyword>
<dbReference type="SMART" id="SM00382">
    <property type="entry name" value="AAA"/>
    <property type="match status" value="1"/>
</dbReference>
<dbReference type="PANTHER" id="PTHR32071">
    <property type="entry name" value="TRANSCRIPTIONAL REGULATORY PROTEIN"/>
    <property type="match status" value="1"/>
</dbReference>
<evidence type="ECO:0000313" key="5">
    <source>
        <dbReference type="Proteomes" id="UP000249169"/>
    </source>
</evidence>
<protein>
    <submittedName>
        <fullName evidence="4">Fis family transcriptional regulator</fullName>
    </submittedName>
</protein>
<dbReference type="EMBL" id="QHKO01000007">
    <property type="protein sequence ID" value="RAL20863.1"/>
    <property type="molecule type" value="Genomic_DNA"/>
</dbReference>
<dbReference type="InterPro" id="IPR003593">
    <property type="entry name" value="AAA+_ATPase"/>
</dbReference>
<gene>
    <name evidence="4" type="ORF">DL240_14350</name>
</gene>
<dbReference type="Gene3D" id="1.10.8.60">
    <property type="match status" value="1"/>
</dbReference>
<dbReference type="GO" id="GO:0006355">
    <property type="term" value="P:regulation of DNA-templated transcription"/>
    <property type="evidence" value="ECO:0007669"/>
    <property type="project" value="InterPro"/>
</dbReference>
<dbReference type="Gene3D" id="3.40.50.300">
    <property type="entry name" value="P-loop containing nucleotide triphosphate hydrolases"/>
    <property type="match status" value="1"/>
</dbReference>
<evidence type="ECO:0000259" key="3">
    <source>
        <dbReference type="PROSITE" id="PS50045"/>
    </source>
</evidence>
<comment type="caution">
    <text evidence="4">The sequence shown here is derived from an EMBL/GenBank/DDBJ whole genome shotgun (WGS) entry which is preliminary data.</text>
</comment>
<dbReference type="PROSITE" id="PS50045">
    <property type="entry name" value="SIGMA54_INTERACT_4"/>
    <property type="match status" value="1"/>
</dbReference>
<feature type="domain" description="Sigma-54 factor interaction" evidence="3">
    <location>
        <begin position="151"/>
        <end position="414"/>
    </location>
</feature>
<sequence length="492" mass="55409">MIDGDARAFLSEVAQAAFANPFSQERVRQDRRLAATLGEDLGGEAPLEAALRAVRRELDRLWPLDLRGLGGEERQLVEVALLFDTFHVFVPEFDALVARQLEAGAQPVSAGFGREVARRLVERGMAEERAERFVGIFFQMRRTFLLARERLRGESPSMGRLRERLWQNVFTDDMVRYEGQLWDRMEDFSVFLVGPTGSGKGAAAAVLGASSWIPFDAQSGRFAQSFTELFVPLNLSQFPESLIESELFGHRKGAFTGAIEHHEGVFGRCARHGVIFLDELGEASVPVQIKLLRVLQERVFVPVGDHQERRFEGRVVAATNQDIGELRRSGRFRDDFYYRLCTDVIEVPSLATRLEEAPGELEVLVAHMVEGVLGRADEASSRRVVASLRDSPGGSYGWPGNVRELEQAVRRVLLGRSYRGDVHPGERVDEWAKALSPQELALVREVGAGALELRELQARYCQLLYRRHGTYEEVARRAGIDRRTARRYIESQ</sequence>
<proteinExistence type="predicted"/>
<dbReference type="InterPro" id="IPR002078">
    <property type="entry name" value="Sigma_54_int"/>
</dbReference>
<organism evidence="4 5">
    <name type="scientific">Lujinxingia litoralis</name>
    <dbReference type="NCBI Taxonomy" id="2211119"/>
    <lineage>
        <taxon>Bacteria</taxon>
        <taxon>Deltaproteobacteria</taxon>
        <taxon>Bradymonadales</taxon>
        <taxon>Lujinxingiaceae</taxon>
        <taxon>Lujinxingia</taxon>
    </lineage>
</organism>
<dbReference type="CDD" id="cd00009">
    <property type="entry name" value="AAA"/>
    <property type="match status" value="1"/>
</dbReference>
<dbReference type="GO" id="GO:0005524">
    <property type="term" value="F:ATP binding"/>
    <property type="evidence" value="ECO:0007669"/>
    <property type="project" value="UniProtKB-KW"/>
</dbReference>
<dbReference type="RefSeq" id="WP_111730594.1">
    <property type="nucleotide sequence ID" value="NZ_QHKO01000007.1"/>
</dbReference>
<dbReference type="OrthoDB" id="9814761at2"/>
<name>A0A328C8A2_9DELT</name>
<evidence type="ECO:0000313" key="4">
    <source>
        <dbReference type="EMBL" id="RAL20863.1"/>
    </source>
</evidence>
<dbReference type="SUPFAM" id="SSF52540">
    <property type="entry name" value="P-loop containing nucleoside triphosphate hydrolases"/>
    <property type="match status" value="1"/>
</dbReference>
<dbReference type="Proteomes" id="UP000249169">
    <property type="component" value="Unassembled WGS sequence"/>
</dbReference>
<keyword evidence="1" id="KW-0547">Nucleotide-binding</keyword>
<evidence type="ECO:0000256" key="2">
    <source>
        <dbReference type="ARBA" id="ARBA00022840"/>
    </source>
</evidence>